<keyword evidence="3" id="KW-0378">Hydrolase</keyword>
<dbReference type="Pfam" id="PF00905">
    <property type="entry name" value="Transpeptidase"/>
    <property type="match status" value="1"/>
</dbReference>
<feature type="chain" id="PRO_5010729260" evidence="1">
    <location>
        <begin position="23"/>
        <end position="272"/>
    </location>
</feature>
<evidence type="ECO:0000313" key="3">
    <source>
        <dbReference type="EMBL" id="AQZ53247.1"/>
    </source>
</evidence>
<dbReference type="GO" id="GO:0008658">
    <property type="term" value="F:penicillin binding"/>
    <property type="evidence" value="ECO:0007669"/>
    <property type="project" value="InterPro"/>
</dbReference>
<feature type="domain" description="Penicillin-binding protein transpeptidase" evidence="2">
    <location>
        <begin position="26"/>
        <end position="246"/>
    </location>
</feature>
<dbReference type="EC" id="3.5.2.6" evidence="3"/>
<keyword evidence="1" id="KW-0732">Signal</keyword>
<dbReference type="InterPro" id="IPR012338">
    <property type="entry name" value="Beta-lactam/transpept-like"/>
</dbReference>
<organism evidence="3 4">
    <name type="scientific">Martelella mediterranea DSM 17316</name>
    <dbReference type="NCBI Taxonomy" id="1122214"/>
    <lineage>
        <taxon>Bacteria</taxon>
        <taxon>Pseudomonadati</taxon>
        <taxon>Pseudomonadota</taxon>
        <taxon>Alphaproteobacteria</taxon>
        <taxon>Hyphomicrobiales</taxon>
        <taxon>Aurantimonadaceae</taxon>
        <taxon>Martelella</taxon>
    </lineage>
</organism>
<dbReference type="EMBL" id="CP020330">
    <property type="protein sequence ID" value="AQZ53247.1"/>
    <property type="molecule type" value="Genomic_DNA"/>
</dbReference>
<dbReference type="OrthoDB" id="9762883at2"/>
<evidence type="ECO:0000313" key="4">
    <source>
        <dbReference type="Proteomes" id="UP000191135"/>
    </source>
</evidence>
<dbReference type="Gene3D" id="3.40.710.10">
    <property type="entry name" value="DD-peptidase/beta-lactamase superfamily"/>
    <property type="match status" value="1"/>
</dbReference>
<dbReference type="RefSeq" id="WP_018065579.1">
    <property type="nucleotide sequence ID" value="NZ_AQWH01000014.1"/>
</dbReference>
<dbReference type="SUPFAM" id="SSF56601">
    <property type="entry name" value="beta-lactamase/transpeptidase-like"/>
    <property type="match status" value="1"/>
</dbReference>
<evidence type="ECO:0000256" key="1">
    <source>
        <dbReference type="SAM" id="SignalP"/>
    </source>
</evidence>
<dbReference type="eggNOG" id="COG2602">
    <property type="taxonomic scope" value="Bacteria"/>
</dbReference>
<protein>
    <submittedName>
        <fullName evidence="3">Beta-lactamase OXA-1</fullName>
        <ecNumber evidence="3">3.5.2.6</ecNumber>
    </submittedName>
</protein>
<dbReference type="NCBIfam" id="NF000270">
    <property type="entry name" value="bla_class_D_alt"/>
    <property type="match status" value="1"/>
</dbReference>
<accession>A0A1U9Z6A9</accession>
<reference evidence="3 4" key="1">
    <citation type="submission" date="2017-03" db="EMBL/GenBank/DDBJ databases">
        <title>Foreign affairs: Plasmid Transfer between Roseobacters and Rhizobia.</title>
        <authorList>
            <person name="Bartling P."/>
            <person name="Bunk B."/>
            <person name="Overmann J."/>
            <person name="Brinkmann H."/>
            <person name="Petersen J."/>
        </authorList>
    </citation>
    <scope>NUCLEOTIDE SEQUENCE [LARGE SCALE GENOMIC DNA]</scope>
    <source>
        <strain evidence="3 4">MACL11</strain>
    </source>
</reference>
<dbReference type="Proteomes" id="UP000191135">
    <property type="component" value="Chromosome"/>
</dbReference>
<proteinExistence type="predicted"/>
<evidence type="ECO:0000259" key="2">
    <source>
        <dbReference type="Pfam" id="PF00905"/>
    </source>
</evidence>
<keyword evidence="4" id="KW-1185">Reference proteome</keyword>
<sequence length="272" mass="30054" precursor="true">MLRLFVGLVLFLLPALARSAEAAPVCTLMVNATSGAVLVEEGDCRSEVTPASTFKVALAVMGFDAGVLQDAHHPVMAYREGDPDWGGAAWKQDTDPERWIRYSVVWYSQRLTHILGAARLTRYGEAFGYGNADFSGDPGYDNGLDRAWIASSLKISPYQQAAFLRGLVLGTLPASDEAMAKTRSLLEQNIVDGWVLRGKTGAAYPRRADRSFDYDHGWGWYVGWAERGEDTLVFVTLTQTEQRGKQSPGIRTREALLEQWPALSRRALNAPR</sequence>
<gene>
    <name evidence="3" type="primary">bla</name>
    <name evidence="3" type="ORF">Mame_03946</name>
</gene>
<dbReference type="AlphaFoldDB" id="A0A1U9Z6A9"/>
<name>A0A1U9Z6A9_9HYPH</name>
<dbReference type="InterPro" id="IPR001460">
    <property type="entry name" value="PCN-bd_Tpept"/>
</dbReference>
<dbReference type="KEGG" id="mmed:Mame_03946"/>
<dbReference type="GO" id="GO:0008800">
    <property type="term" value="F:beta-lactamase activity"/>
    <property type="evidence" value="ECO:0007669"/>
    <property type="project" value="UniProtKB-EC"/>
</dbReference>
<feature type="signal peptide" evidence="1">
    <location>
        <begin position="1"/>
        <end position="22"/>
    </location>
</feature>